<dbReference type="Gene3D" id="3.30.450.20">
    <property type="entry name" value="PAS domain"/>
    <property type="match status" value="1"/>
</dbReference>
<dbReference type="PRINTS" id="PR01590">
    <property type="entry name" value="HTHFIS"/>
</dbReference>
<dbReference type="RefSeq" id="WP_256132673.1">
    <property type="nucleotide sequence ID" value="NZ_JANFXK010000013.1"/>
</dbReference>
<comment type="caution">
    <text evidence="7">The sequence shown here is derived from an EMBL/GenBank/DDBJ whole genome shotgun (WGS) entry which is preliminary data.</text>
</comment>
<dbReference type="Gene3D" id="1.10.8.60">
    <property type="match status" value="1"/>
</dbReference>
<protein>
    <submittedName>
        <fullName evidence="7">Sigma 54-interacting transcriptional regulator</fullName>
    </submittedName>
</protein>
<evidence type="ECO:0000313" key="7">
    <source>
        <dbReference type="EMBL" id="MCQ4637485.1"/>
    </source>
</evidence>
<dbReference type="InterPro" id="IPR002197">
    <property type="entry name" value="HTH_Fis"/>
</dbReference>
<dbReference type="EMBL" id="JANFXK010000013">
    <property type="protein sequence ID" value="MCQ4637485.1"/>
    <property type="molecule type" value="Genomic_DNA"/>
</dbReference>
<evidence type="ECO:0000259" key="6">
    <source>
        <dbReference type="PROSITE" id="PS50045"/>
    </source>
</evidence>
<keyword evidence="5" id="KW-0804">Transcription</keyword>
<dbReference type="Pfam" id="PF25601">
    <property type="entry name" value="AAA_lid_14"/>
    <property type="match status" value="1"/>
</dbReference>
<dbReference type="Proteomes" id="UP001524502">
    <property type="component" value="Unassembled WGS sequence"/>
</dbReference>
<dbReference type="Pfam" id="PF02954">
    <property type="entry name" value="HTH_8"/>
    <property type="match status" value="1"/>
</dbReference>
<keyword evidence="1" id="KW-0547">Nucleotide-binding</keyword>
<evidence type="ECO:0000256" key="1">
    <source>
        <dbReference type="ARBA" id="ARBA00022741"/>
    </source>
</evidence>
<evidence type="ECO:0000256" key="2">
    <source>
        <dbReference type="ARBA" id="ARBA00022840"/>
    </source>
</evidence>
<dbReference type="SUPFAM" id="SSF52540">
    <property type="entry name" value="P-loop containing nucleoside triphosphate hydrolases"/>
    <property type="match status" value="1"/>
</dbReference>
<dbReference type="InterPro" id="IPR027417">
    <property type="entry name" value="P-loop_NTPase"/>
</dbReference>
<dbReference type="SMART" id="SM00382">
    <property type="entry name" value="AAA"/>
    <property type="match status" value="1"/>
</dbReference>
<sequence length="476" mass="53761">MGKNKHQDFQLTPEECKRILDHIGGLVVIDQEGKIRYLSEDMRERISSISGERLPEQVVGKDIREIHPTSKLIDLLESGSNDDLAVYLTMGFINIARVRPLYEDGKLAGAMDFDLFGNAEDLKKLFDKLVKLTEEGILDFSDSIDLITTKDKRLKNIKYSISDILGESPGILDLKKQLFRMSDSESMVLIEAETGCGKELVAHSIHNLSKRRKNPLIEINCAAIPENLFESELFGYEEGSFTGAQHGGKAGKLELAEKGTLFLDEIDKLPYHIQPKLLRVLQEREFARIGGKVKPMDVRIIAASNKNLAALVREDKFREDLYYRLNVIRLTIPPLRERKEDIGLFVEQGIREMNDRLNKNVEGVSPQVMKVFNEYGWPGNVRELKNLIERAMNLCGGKRIELSDLGDFLSEALYPELDGDFLSESNPLQRARDLAEQKVILKALDLCGGNKQKTAELLKISRATLYNKLDGISKSV</sequence>
<accession>A0ABT1RQL1</accession>
<keyword evidence="2" id="KW-0067">ATP-binding</keyword>
<dbReference type="SUPFAM" id="SSF46689">
    <property type="entry name" value="Homeodomain-like"/>
    <property type="match status" value="1"/>
</dbReference>
<dbReference type="InterPro" id="IPR058031">
    <property type="entry name" value="AAA_lid_NorR"/>
</dbReference>
<evidence type="ECO:0000256" key="5">
    <source>
        <dbReference type="ARBA" id="ARBA00023163"/>
    </source>
</evidence>
<name>A0ABT1RQL1_9FIRM</name>
<dbReference type="PROSITE" id="PS00688">
    <property type="entry name" value="SIGMA54_INTERACT_3"/>
    <property type="match status" value="1"/>
</dbReference>
<evidence type="ECO:0000313" key="8">
    <source>
        <dbReference type="Proteomes" id="UP001524502"/>
    </source>
</evidence>
<dbReference type="PROSITE" id="PS50045">
    <property type="entry name" value="SIGMA54_INTERACT_4"/>
    <property type="match status" value="1"/>
</dbReference>
<feature type="domain" description="Sigma-54 factor interaction" evidence="6">
    <location>
        <begin position="164"/>
        <end position="393"/>
    </location>
</feature>
<dbReference type="Gene3D" id="1.10.10.60">
    <property type="entry name" value="Homeodomain-like"/>
    <property type="match status" value="1"/>
</dbReference>
<evidence type="ECO:0000256" key="4">
    <source>
        <dbReference type="ARBA" id="ARBA00023125"/>
    </source>
</evidence>
<keyword evidence="8" id="KW-1185">Reference proteome</keyword>
<evidence type="ECO:0000256" key="3">
    <source>
        <dbReference type="ARBA" id="ARBA00023015"/>
    </source>
</evidence>
<dbReference type="InterPro" id="IPR003593">
    <property type="entry name" value="AAA+_ATPase"/>
</dbReference>
<dbReference type="InterPro" id="IPR025943">
    <property type="entry name" value="Sigma_54_int_dom_ATP-bd_2"/>
</dbReference>
<dbReference type="InterPro" id="IPR025944">
    <property type="entry name" value="Sigma_54_int_dom_CS"/>
</dbReference>
<dbReference type="PANTHER" id="PTHR32071:SF57">
    <property type="entry name" value="C4-DICARBOXYLATE TRANSPORT TRANSCRIPTIONAL REGULATORY PROTEIN DCTD"/>
    <property type="match status" value="1"/>
</dbReference>
<dbReference type="Gene3D" id="3.40.50.300">
    <property type="entry name" value="P-loop containing nucleotide triphosphate hydrolases"/>
    <property type="match status" value="1"/>
</dbReference>
<dbReference type="PROSITE" id="PS00676">
    <property type="entry name" value="SIGMA54_INTERACT_2"/>
    <property type="match status" value="1"/>
</dbReference>
<dbReference type="CDD" id="cd00009">
    <property type="entry name" value="AAA"/>
    <property type="match status" value="1"/>
</dbReference>
<proteinExistence type="predicted"/>
<keyword evidence="3" id="KW-0805">Transcription regulation</keyword>
<keyword evidence="4" id="KW-0238">DNA-binding</keyword>
<dbReference type="Pfam" id="PF00158">
    <property type="entry name" value="Sigma54_activat"/>
    <property type="match status" value="1"/>
</dbReference>
<gene>
    <name evidence="7" type="ORF">NE619_12180</name>
</gene>
<organism evidence="7 8">
    <name type="scientific">Anaerovorax odorimutans</name>
    <dbReference type="NCBI Taxonomy" id="109327"/>
    <lineage>
        <taxon>Bacteria</taxon>
        <taxon>Bacillati</taxon>
        <taxon>Bacillota</taxon>
        <taxon>Clostridia</taxon>
        <taxon>Peptostreptococcales</taxon>
        <taxon>Anaerovoracaceae</taxon>
        <taxon>Anaerovorax</taxon>
    </lineage>
</organism>
<dbReference type="InterPro" id="IPR002078">
    <property type="entry name" value="Sigma_54_int"/>
</dbReference>
<reference evidence="7 8" key="1">
    <citation type="submission" date="2022-06" db="EMBL/GenBank/DDBJ databases">
        <title>Isolation of gut microbiota from human fecal samples.</title>
        <authorList>
            <person name="Pamer E.G."/>
            <person name="Barat B."/>
            <person name="Waligurski E."/>
            <person name="Medina S."/>
            <person name="Paddock L."/>
            <person name="Mostad J."/>
        </authorList>
    </citation>
    <scope>NUCLEOTIDE SEQUENCE [LARGE SCALE GENOMIC DNA]</scope>
    <source>
        <strain evidence="7 8">SL.3.17</strain>
    </source>
</reference>
<dbReference type="InterPro" id="IPR009057">
    <property type="entry name" value="Homeodomain-like_sf"/>
</dbReference>
<dbReference type="PANTHER" id="PTHR32071">
    <property type="entry name" value="TRANSCRIPTIONAL REGULATORY PROTEIN"/>
    <property type="match status" value="1"/>
</dbReference>